<accession>A0A365YI86</accession>
<dbReference type="PANTHER" id="PTHR43464:SF19">
    <property type="entry name" value="UBIQUINONE BIOSYNTHESIS O-METHYLTRANSFERASE, MITOCHONDRIAL"/>
    <property type="match status" value="1"/>
</dbReference>
<dbReference type="CDD" id="cd02440">
    <property type="entry name" value="AdoMet_MTases"/>
    <property type="match status" value="1"/>
</dbReference>
<evidence type="ECO:0000313" key="5">
    <source>
        <dbReference type="EMBL" id="RBM01753.1"/>
    </source>
</evidence>
<comment type="caution">
    <text evidence="5">The sequence shown here is derived from an EMBL/GenBank/DDBJ whole genome shotgun (WGS) entry which is preliminary data.</text>
</comment>
<dbReference type="Gene3D" id="3.40.50.150">
    <property type="entry name" value="Vaccinia Virus protein VP39"/>
    <property type="match status" value="1"/>
</dbReference>
<evidence type="ECO:0000256" key="3">
    <source>
        <dbReference type="ARBA" id="ARBA00022691"/>
    </source>
</evidence>
<feature type="domain" description="Methyltransferase" evidence="4">
    <location>
        <begin position="59"/>
        <end position="152"/>
    </location>
</feature>
<evidence type="ECO:0000313" key="6">
    <source>
        <dbReference type="Proteomes" id="UP000252167"/>
    </source>
</evidence>
<evidence type="ECO:0000259" key="4">
    <source>
        <dbReference type="Pfam" id="PF13649"/>
    </source>
</evidence>
<proteinExistence type="predicted"/>
<dbReference type="Pfam" id="PF13649">
    <property type="entry name" value="Methyltransf_25"/>
    <property type="match status" value="1"/>
</dbReference>
<protein>
    <submittedName>
        <fullName evidence="5">Methyltransferase</fullName>
    </submittedName>
</protein>
<dbReference type="SUPFAM" id="SSF53335">
    <property type="entry name" value="S-adenosyl-L-methionine-dependent methyltransferases"/>
    <property type="match status" value="1"/>
</dbReference>
<keyword evidence="1 5" id="KW-0489">Methyltransferase</keyword>
<evidence type="ECO:0000256" key="1">
    <source>
        <dbReference type="ARBA" id="ARBA00022603"/>
    </source>
</evidence>
<dbReference type="InterPro" id="IPR029063">
    <property type="entry name" value="SAM-dependent_MTases_sf"/>
</dbReference>
<reference evidence="5 6" key="1">
    <citation type="submission" date="2018-01" db="EMBL/GenBank/DDBJ databases">
        <title>Glutamicibacter soli strain NHPC-3 Whole genome sequence and assembly.</title>
        <authorList>
            <person name="Choudhury P."/>
            <person name="Gupta D."/>
            <person name="Sengupta K."/>
            <person name="Jawed A."/>
            <person name="Sultana N."/>
            <person name="Saha P."/>
        </authorList>
    </citation>
    <scope>NUCLEOTIDE SEQUENCE [LARGE SCALE GENOMIC DNA]</scope>
    <source>
        <strain evidence="5 6">NHPC-3</strain>
    </source>
</reference>
<dbReference type="PANTHER" id="PTHR43464">
    <property type="entry name" value="METHYLTRANSFERASE"/>
    <property type="match status" value="1"/>
</dbReference>
<name>A0A365YI86_9MICC</name>
<dbReference type="Proteomes" id="UP000252167">
    <property type="component" value="Unassembled WGS sequence"/>
</dbReference>
<evidence type="ECO:0000256" key="2">
    <source>
        <dbReference type="ARBA" id="ARBA00022679"/>
    </source>
</evidence>
<keyword evidence="2 5" id="KW-0808">Transferase</keyword>
<organism evidence="5 6">
    <name type="scientific">Glutamicibacter soli</name>
    <dbReference type="NCBI Taxonomy" id="453836"/>
    <lineage>
        <taxon>Bacteria</taxon>
        <taxon>Bacillati</taxon>
        <taxon>Actinomycetota</taxon>
        <taxon>Actinomycetes</taxon>
        <taxon>Micrococcales</taxon>
        <taxon>Micrococcaceae</taxon>
        <taxon>Glutamicibacter</taxon>
    </lineage>
</organism>
<dbReference type="AlphaFoldDB" id="A0A365YI86"/>
<dbReference type="GO" id="GO:0008168">
    <property type="term" value="F:methyltransferase activity"/>
    <property type="evidence" value="ECO:0007669"/>
    <property type="project" value="UniProtKB-KW"/>
</dbReference>
<dbReference type="InterPro" id="IPR041698">
    <property type="entry name" value="Methyltransf_25"/>
</dbReference>
<dbReference type="NCBIfam" id="NF004851">
    <property type="entry name" value="PRK06202.1"/>
    <property type="match status" value="1"/>
</dbReference>
<dbReference type="RefSeq" id="WP_113607060.1">
    <property type="nucleotide sequence ID" value="NZ_POAF01000003.1"/>
</dbReference>
<dbReference type="EMBL" id="POAF01000003">
    <property type="protein sequence ID" value="RBM01753.1"/>
    <property type="molecule type" value="Genomic_DNA"/>
</dbReference>
<gene>
    <name evidence="5" type="ORF">C1H84_07885</name>
</gene>
<keyword evidence="3" id="KW-0949">S-adenosyl-L-methionine</keyword>
<dbReference type="GO" id="GO:0032259">
    <property type="term" value="P:methylation"/>
    <property type="evidence" value="ECO:0007669"/>
    <property type="project" value="UniProtKB-KW"/>
</dbReference>
<keyword evidence="6" id="KW-1185">Reference proteome</keyword>
<sequence length="233" mass="25482">MRRRPDELEAMDHPDCDPVLLNRTYAQFPLVNRAVGGWKGIYAQQIAPLLASGEPARLLDIGCGGGDIALQLARWALRDGYELGVLGIDPDERAIAFARQAAAKSVLPAGKIEFLRCTSADLVRGGEVFDVVISNHLLHHLDDAQLRGILADTEALATGLGLHADIRRSRIASLLFGAATLPLARTSLIRRDGLASIRRSYTPVELVRRVPAGWQVHTAKPFRNLLAYRPAWS</sequence>